<dbReference type="EMBL" id="CATQJA010001474">
    <property type="protein sequence ID" value="CAJ0567356.1"/>
    <property type="molecule type" value="Genomic_DNA"/>
</dbReference>
<proteinExistence type="predicted"/>
<dbReference type="InterPro" id="IPR013783">
    <property type="entry name" value="Ig-like_fold"/>
</dbReference>
<gene>
    <name evidence="2" type="ORF">MSPICULIGERA_LOCUS5909</name>
</gene>
<comment type="caution">
    <text evidence="2">The sequence shown here is derived from an EMBL/GenBank/DDBJ whole genome shotgun (WGS) entry which is preliminary data.</text>
</comment>
<evidence type="ECO:0000259" key="1">
    <source>
        <dbReference type="PROSITE" id="PS50853"/>
    </source>
</evidence>
<dbReference type="InterPro" id="IPR036116">
    <property type="entry name" value="FN3_sf"/>
</dbReference>
<dbReference type="SUPFAM" id="SSF49265">
    <property type="entry name" value="Fibronectin type III"/>
    <property type="match status" value="1"/>
</dbReference>
<organism evidence="2 3">
    <name type="scientific">Mesorhabditis spiculigera</name>
    <dbReference type="NCBI Taxonomy" id="96644"/>
    <lineage>
        <taxon>Eukaryota</taxon>
        <taxon>Metazoa</taxon>
        <taxon>Ecdysozoa</taxon>
        <taxon>Nematoda</taxon>
        <taxon>Chromadorea</taxon>
        <taxon>Rhabditida</taxon>
        <taxon>Rhabditina</taxon>
        <taxon>Rhabditomorpha</taxon>
        <taxon>Rhabditoidea</taxon>
        <taxon>Rhabditidae</taxon>
        <taxon>Mesorhabditinae</taxon>
        <taxon>Mesorhabditis</taxon>
    </lineage>
</organism>
<dbReference type="Pfam" id="PF00041">
    <property type="entry name" value="fn3"/>
    <property type="match status" value="1"/>
</dbReference>
<dbReference type="PROSITE" id="PS50853">
    <property type="entry name" value="FN3"/>
    <property type="match status" value="1"/>
</dbReference>
<sequence>MRSNTGQRTDETETVIARLRPHTNYSAVVRARNKQYRGPASNKIEFETPEGIPSVVSSLRVVTVGAHSILVQWEPRNVPTASSAATSTFTNDRNDTEETYVLHRQHHYLHERAAADSPYK</sequence>
<dbReference type="AlphaFoldDB" id="A0AA36FZ32"/>
<feature type="non-terminal residue" evidence="2">
    <location>
        <position position="1"/>
    </location>
</feature>
<dbReference type="Gene3D" id="2.60.40.10">
    <property type="entry name" value="Immunoglobulins"/>
    <property type="match status" value="1"/>
</dbReference>
<evidence type="ECO:0000313" key="3">
    <source>
        <dbReference type="Proteomes" id="UP001177023"/>
    </source>
</evidence>
<protein>
    <recommendedName>
        <fullName evidence="1">Fibronectin type-III domain-containing protein</fullName>
    </recommendedName>
</protein>
<evidence type="ECO:0000313" key="2">
    <source>
        <dbReference type="EMBL" id="CAJ0567356.1"/>
    </source>
</evidence>
<dbReference type="Proteomes" id="UP001177023">
    <property type="component" value="Unassembled WGS sequence"/>
</dbReference>
<accession>A0AA36FZ32</accession>
<dbReference type="InterPro" id="IPR003961">
    <property type="entry name" value="FN3_dom"/>
</dbReference>
<feature type="domain" description="Fibronectin type-III" evidence="1">
    <location>
        <begin position="1"/>
        <end position="51"/>
    </location>
</feature>
<dbReference type="CDD" id="cd00063">
    <property type="entry name" value="FN3"/>
    <property type="match status" value="1"/>
</dbReference>
<reference evidence="2" key="1">
    <citation type="submission" date="2023-06" db="EMBL/GenBank/DDBJ databases">
        <authorList>
            <person name="Delattre M."/>
        </authorList>
    </citation>
    <scope>NUCLEOTIDE SEQUENCE</scope>
    <source>
        <strain evidence="2">AF72</strain>
    </source>
</reference>
<keyword evidence="3" id="KW-1185">Reference proteome</keyword>
<name>A0AA36FZ32_9BILA</name>